<proteinExistence type="predicted"/>
<evidence type="ECO:0000259" key="2">
    <source>
        <dbReference type="Pfam" id="PF13386"/>
    </source>
</evidence>
<accession>A0A5B9Q845</accession>
<feature type="transmembrane region" description="Helical" evidence="1">
    <location>
        <begin position="129"/>
        <end position="151"/>
    </location>
</feature>
<dbReference type="Proteomes" id="UP000323917">
    <property type="component" value="Chromosome"/>
</dbReference>
<keyword evidence="1" id="KW-1133">Transmembrane helix</keyword>
<organism evidence="3 4">
    <name type="scientific">Bythopirellula goksoeyrii</name>
    <dbReference type="NCBI Taxonomy" id="1400387"/>
    <lineage>
        <taxon>Bacteria</taxon>
        <taxon>Pseudomonadati</taxon>
        <taxon>Planctomycetota</taxon>
        <taxon>Planctomycetia</taxon>
        <taxon>Pirellulales</taxon>
        <taxon>Lacipirellulaceae</taxon>
        <taxon>Bythopirellula</taxon>
    </lineage>
</organism>
<dbReference type="RefSeq" id="WP_148072542.1">
    <property type="nucleotide sequence ID" value="NZ_CP042913.1"/>
</dbReference>
<feature type="domain" description="Urease accessory protein UreH-like transmembrane" evidence="2">
    <location>
        <begin position="7"/>
        <end position="209"/>
    </location>
</feature>
<gene>
    <name evidence="3" type="ORF">Pr1d_10890</name>
</gene>
<reference evidence="3 4" key="1">
    <citation type="submission" date="2019-08" db="EMBL/GenBank/DDBJ databases">
        <title>Deep-cultivation of Planctomycetes and their phenomic and genomic characterization uncovers novel biology.</title>
        <authorList>
            <person name="Wiegand S."/>
            <person name="Jogler M."/>
            <person name="Boedeker C."/>
            <person name="Pinto D."/>
            <person name="Vollmers J."/>
            <person name="Rivas-Marin E."/>
            <person name="Kohn T."/>
            <person name="Peeters S.H."/>
            <person name="Heuer A."/>
            <person name="Rast P."/>
            <person name="Oberbeckmann S."/>
            <person name="Bunk B."/>
            <person name="Jeske O."/>
            <person name="Meyerdierks A."/>
            <person name="Storesund J.E."/>
            <person name="Kallscheuer N."/>
            <person name="Luecker S."/>
            <person name="Lage O.M."/>
            <person name="Pohl T."/>
            <person name="Merkel B.J."/>
            <person name="Hornburger P."/>
            <person name="Mueller R.-W."/>
            <person name="Bruemmer F."/>
            <person name="Labrenz M."/>
            <person name="Spormann A.M."/>
            <person name="Op den Camp H."/>
            <person name="Overmann J."/>
            <person name="Amann R."/>
            <person name="Jetten M.S.M."/>
            <person name="Mascher T."/>
            <person name="Medema M.H."/>
            <person name="Devos D.P."/>
            <person name="Kaster A.-K."/>
            <person name="Ovreas L."/>
            <person name="Rohde M."/>
            <person name="Galperin M.Y."/>
            <person name="Jogler C."/>
        </authorList>
    </citation>
    <scope>NUCLEOTIDE SEQUENCE [LARGE SCALE GENOMIC DNA]</scope>
    <source>
        <strain evidence="3 4">Pr1d</strain>
    </source>
</reference>
<feature type="transmembrane region" description="Helical" evidence="1">
    <location>
        <begin position="48"/>
        <end position="68"/>
    </location>
</feature>
<keyword evidence="4" id="KW-1185">Reference proteome</keyword>
<dbReference type="AlphaFoldDB" id="A0A5B9Q845"/>
<dbReference type="OrthoDB" id="9800141at2"/>
<keyword evidence="1" id="KW-0812">Transmembrane</keyword>
<dbReference type="EMBL" id="CP042913">
    <property type="protein sequence ID" value="QEG33819.1"/>
    <property type="molecule type" value="Genomic_DNA"/>
</dbReference>
<dbReference type="Pfam" id="PF13386">
    <property type="entry name" value="DsbD_2"/>
    <property type="match status" value="1"/>
</dbReference>
<evidence type="ECO:0000256" key="1">
    <source>
        <dbReference type="SAM" id="Phobius"/>
    </source>
</evidence>
<evidence type="ECO:0000313" key="3">
    <source>
        <dbReference type="EMBL" id="QEG33819.1"/>
    </source>
</evidence>
<keyword evidence="1" id="KW-0472">Membrane</keyword>
<name>A0A5B9Q845_9BACT</name>
<dbReference type="InterPro" id="IPR039447">
    <property type="entry name" value="UreH-like_TM_dom"/>
</dbReference>
<feature type="transmembrane region" description="Helical" evidence="1">
    <location>
        <begin position="163"/>
        <end position="184"/>
    </location>
</feature>
<dbReference type="PANTHER" id="PTHR42208">
    <property type="entry name" value="HEAVY METAL TRANSPORTER-RELATED"/>
    <property type="match status" value="1"/>
</dbReference>
<feature type="transmembrane region" description="Helical" evidence="1">
    <location>
        <begin position="80"/>
        <end position="101"/>
    </location>
</feature>
<feature type="transmembrane region" description="Helical" evidence="1">
    <location>
        <begin position="196"/>
        <end position="217"/>
    </location>
</feature>
<evidence type="ECO:0000313" key="4">
    <source>
        <dbReference type="Proteomes" id="UP000323917"/>
    </source>
</evidence>
<sequence length="241" mass="24964">MIELPLILLGGLLGSAHCLGMCGPLAISLSAGAPPGTNHLHRQLIFSMGRIFTYSFCGAIAGFSGAWLTKQSGGFVQSQATLAIFAGTLLVLMGLVTAGVLPRPFYRLLGGLPCGASTWLKTFLSAPGWTGPLLAGLFTGFIPCGLVYAFLIKAGSTAQLGQGLLTMLAFGIGTIPMMVIVGYGAQFLSLVSRAQIFRIAAWCIVVTGVISITRGAAQFYAPSQNGTASCPLCEQSTVEVP</sequence>
<dbReference type="KEGG" id="bgok:Pr1d_10890"/>
<protein>
    <recommendedName>
        <fullName evidence="2">Urease accessory protein UreH-like transmembrane domain-containing protein</fullName>
    </recommendedName>
</protein>
<dbReference type="PANTHER" id="PTHR42208:SF1">
    <property type="entry name" value="HEAVY METAL TRANSPORTER"/>
    <property type="match status" value="1"/>
</dbReference>